<keyword evidence="2" id="KW-1185">Reference proteome</keyword>
<accession>A0A5B6WSB5</accession>
<gene>
    <name evidence="1" type="ORF">EPI10_006861</name>
</gene>
<dbReference type="GO" id="GO:0003964">
    <property type="term" value="F:RNA-directed DNA polymerase activity"/>
    <property type="evidence" value="ECO:0007669"/>
    <property type="project" value="UniProtKB-KW"/>
</dbReference>
<proteinExistence type="predicted"/>
<organism evidence="1 2">
    <name type="scientific">Gossypium australe</name>
    <dbReference type="NCBI Taxonomy" id="47621"/>
    <lineage>
        <taxon>Eukaryota</taxon>
        <taxon>Viridiplantae</taxon>
        <taxon>Streptophyta</taxon>
        <taxon>Embryophyta</taxon>
        <taxon>Tracheophyta</taxon>
        <taxon>Spermatophyta</taxon>
        <taxon>Magnoliopsida</taxon>
        <taxon>eudicotyledons</taxon>
        <taxon>Gunneridae</taxon>
        <taxon>Pentapetalae</taxon>
        <taxon>rosids</taxon>
        <taxon>malvids</taxon>
        <taxon>Malvales</taxon>
        <taxon>Malvaceae</taxon>
        <taxon>Malvoideae</taxon>
        <taxon>Gossypium</taxon>
    </lineage>
</organism>
<name>A0A5B6WSB5_9ROSI</name>
<keyword evidence="1" id="KW-0695">RNA-directed DNA polymerase</keyword>
<keyword evidence="1" id="KW-0548">Nucleotidyltransferase</keyword>
<keyword evidence="1" id="KW-0808">Transferase</keyword>
<comment type="caution">
    <text evidence="1">The sequence shown here is derived from an EMBL/GenBank/DDBJ whole genome shotgun (WGS) entry which is preliminary data.</text>
</comment>
<dbReference type="OrthoDB" id="1695339at2759"/>
<sequence>MRVNDQQITFNIFDAMKCVDENEECQAIGFLGSAVEEEFAKLCHNNSDDDRDPFELAEVELIGELGGVMETKQFECRPSIEDPHTLELKPLPLHLKYNYQFRESLVQCVPKKGGVTVVSNDNNELIPTHTITG</sequence>
<reference evidence="1" key="1">
    <citation type="submission" date="2019-08" db="EMBL/GenBank/DDBJ databases">
        <authorList>
            <person name="Liu F."/>
        </authorList>
    </citation>
    <scope>NUCLEOTIDE SEQUENCE [LARGE SCALE GENOMIC DNA]</scope>
    <source>
        <strain evidence="1">PA1801</strain>
        <tissue evidence="1">Leaf</tissue>
    </source>
</reference>
<dbReference type="Proteomes" id="UP000325315">
    <property type="component" value="Unassembled WGS sequence"/>
</dbReference>
<protein>
    <submittedName>
        <fullName evidence="1">RNA-directed DNA polymerase-like protein</fullName>
    </submittedName>
</protein>
<evidence type="ECO:0000313" key="2">
    <source>
        <dbReference type="Proteomes" id="UP000325315"/>
    </source>
</evidence>
<dbReference type="EMBL" id="SMMG02000002">
    <property type="protein sequence ID" value="KAA3484799.1"/>
    <property type="molecule type" value="Genomic_DNA"/>
</dbReference>
<dbReference type="AlphaFoldDB" id="A0A5B6WSB5"/>
<evidence type="ECO:0000313" key="1">
    <source>
        <dbReference type="EMBL" id="KAA3484799.1"/>
    </source>
</evidence>